<accession>A0AAX2F7S9</accession>
<name>A0AAX2F7S9_9BACT</name>
<dbReference type="InterPro" id="IPR005901">
    <property type="entry name" value="GLPGLI"/>
</dbReference>
<sequence length="252" mass="29406">MKLYSFFITFIMSLLSCYGQNTHIIEPSIIEISYHTKYCNGYDDFALRVGKNLSEYFSYHKLQFDSLATNPETALAVINEKIKAAKSNNKTTEHKIEFPGHGDYIYRNLEEGKLITYTQVWFSYYRIVEDIPTQKWVIYEDSTQNIIGFNCTMATTHFRGREWKVWFSEEIPLSLGPWKLGGLPGLILAVHCDNFVDIIATNIKREQLSPIKFYNFWENKFEDIERCTFLKMAANPKGCPKNVIIIPEMELE</sequence>
<dbReference type="Proteomes" id="UP000184105">
    <property type="component" value="Unassembled WGS sequence"/>
</dbReference>
<evidence type="ECO:0000313" key="1">
    <source>
        <dbReference type="EMBL" id="SHG21846.1"/>
    </source>
</evidence>
<reference evidence="1 2" key="1">
    <citation type="submission" date="2016-11" db="EMBL/GenBank/DDBJ databases">
        <authorList>
            <person name="Varghese N."/>
            <person name="Submissions S."/>
        </authorList>
    </citation>
    <scope>NUCLEOTIDE SEQUENCE [LARGE SCALE GENOMIC DNA]</scope>
    <source>
        <strain evidence="1 2">DSM 22613</strain>
    </source>
</reference>
<dbReference type="Pfam" id="PF22252">
    <property type="entry name" value="PNGase_F-II_N"/>
    <property type="match status" value="1"/>
</dbReference>
<dbReference type="NCBIfam" id="TIGR01200">
    <property type="entry name" value="GLPGLI"/>
    <property type="match status" value="1"/>
</dbReference>
<gene>
    <name evidence="1" type="ORF">SAMN05444364_1635</name>
</gene>
<proteinExistence type="predicted"/>
<keyword evidence="2" id="KW-1185">Reference proteome</keyword>
<evidence type="ECO:0000313" key="2">
    <source>
        <dbReference type="Proteomes" id="UP000184105"/>
    </source>
</evidence>
<comment type="caution">
    <text evidence="1">The sequence shown here is derived from an EMBL/GenBank/DDBJ whole genome shotgun (WGS) entry which is preliminary data.</text>
</comment>
<dbReference type="RefSeq" id="WP_025838771.1">
    <property type="nucleotide sequence ID" value="NZ_BAKP01000025.1"/>
</dbReference>
<organism evidence="1 2">
    <name type="scientific">Prevotella scopos JCM 17725</name>
    <dbReference type="NCBI Taxonomy" id="1236518"/>
    <lineage>
        <taxon>Bacteria</taxon>
        <taxon>Pseudomonadati</taxon>
        <taxon>Bacteroidota</taxon>
        <taxon>Bacteroidia</taxon>
        <taxon>Bacteroidales</taxon>
        <taxon>Prevotellaceae</taxon>
        <taxon>Prevotella</taxon>
    </lineage>
</organism>
<dbReference type="AlphaFoldDB" id="A0AAX2F7S9"/>
<dbReference type="EMBL" id="FQWA01000063">
    <property type="protein sequence ID" value="SHG21846.1"/>
    <property type="molecule type" value="Genomic_DNA"/>
</dbReference>
<protein>
    <submittedName>
        <fullName evidence="1">GLPGLI family protein</fullName>
    </submittedName>
</protein>
<dbReference type="PROSITE" id="PS51257">
    <property type="entry name" value="PROKAR_LIPOPROTEIN"/>
    <property type="match status" value="1"/>
</dbReference>